<gene>
    <name evidence="5" type="ORF">FB475_5548</name>
</gene>
<evidence type="ECO:0000313" key="6">
    <source>
        <dbReference type="Proteomes" id="UP000316298"/>
    </source>
</evidence>
<dbReference type="Proteomes" id="UP000316298">
    <property type="component" value="Unassembled WGS sequence"/>
</dbReference>
<feature type="coiled-coil region" evidence="3">
    <location>
        <begin position="865"/>
        <end position="892"/>
    </location>
</feature>
<sequence length="979" mass="104262">MPERVVGRTRELSTLTGLLDEVERGRGQGALLIGDAGIGKSTTAAVLADTARSRRYAVAWGRCPETETLPYWPWRQVFRSLGLSIEPGDGARTSMFAAVADQLGTATAAQPAVIIVEDIHLADGSTLALLRFVVGLLPELRCLLLVTSRDNAVDVPEPAADAFRALPPSFVRVPLAGLDRAATGELVTQVLGSTDSGYADAVHARTGGNPFFVQELARWHAARGTTSTETPTGVRQVLERRLARLGQHTYDVLAVAAVLGEDVDLRVLAAVADTGDVLAVLGDAVAARLAAVSEDRLRFAHSLVREVVYDGLGVHRRSELHLRAAELLAGQNDAGQVAAHYRSAGVVEKSREFALVAARAARDQSGYEQAVRFYGWAELDDPVVQVELGAAQVLAGELTAGRDTLRAVARTAGDPETVARAVLAMGGGVGGFEVDLGDEESTALLGQAVPQLPDGALKAAAVARLALGRLQTDQGDEPRQLADEAVRLASEAGDAAAEVAALAVWCDVFSGPDYVAERVAAARRMLTLAVGDLGSVLLARRLLVVGLLEQGRFVEADVQIAAYARAVVPLRLPLYGWLVPIWQGMRALMSGRLDEAARCVEEATQLADDPDSPNGRLMVFALRAAHADAAGVIAELRTYVESVMRPFAGNPMADGPSAYYFARTGSAEPARRIARRRVQDGLDAIPRDAEWLESVAFLGEAGRVLGEDAVARIVYDVLTPYTDLWVIDGIGGACLGKVSLFLGRLAAQLGRAEARRLLEDALEAHRAAGAETLVAEAEKALAELDPERSSRAGGLETASEVGVLRLVGMAWEVTWRGVTAQVADGKGVRDLAVLLGRPRQDVSVVELSGQVLGGDLGPVIDGQARAAYRERVRELEEELAEAEDGNDLGRLEKLRVEREFLVRELAGALGLGGRARVAGDPVERSRKAVSMRIGVAVKAIERVHPALGRHLRASIRTGRQCRYEPENDVTWHCQSTPGA</sequence>
<evidence type="ECO:0000256" key="1">
    <source>
        <dbReference type="ARBA" id="ARBA00022741"/>
    </source>
</evidence>
<dbReference type="RefSeq" id="WP_141859495.1">
    <property type="nucleotide sequence ID" value="NZ_BAAAKA010000007.1"/>
</dbReference>
<dbReference type="Gene3D" id="3.40.50.300">
    <property type="entry name" value="P-loop containing nucleotide triphosphate hydrolases"/>
    <property type="match status" value="1"/>
</dbReference>
<dbReference type="PANTHER" id="PTHR16305">
    <property type="entry name" value="TESTICULAR SOLUBLE ADENYLYL CYCLASE"/>
    <property type="match status" value="1"/>
</dbReference>
<dbReference type="Pfam" id="PF13191">
    <property type="entry name" value="AAA_16"/>
    <property type="match status" value="1"/>
</dbReference>
<accession>A0A542EBB0</accession>
<protein>
    <submittedName>
        <fullName evidence="5">AAA ATPase-like protein</fullName>
    </submittedName>
</protein>
<keyword evidence="2" id="KW-0067">ATP-binding</keyword>
<organism evidence="5 6">
    <name type="scientific">Kribbella jejuensis</name>
    <dbReference type="NCBI Taxonomy" id="236068"/>
    <lineage>
        <taxon>Bacteria</taxon>
        <taxon>Bacillati</taxon>
        <taxon>Actinomycetota</taxon>
        <taxon>Actinomycetes</taxon>
        <taxon>Propionibacteriales</taxon>
        <taxon>Kribbellaceae</taxon>
        <taxon>Kribbella</taxon>
    </lineage>
</organism>
<feature type="domain" description="Orc1-like AAA ATPase" evidence="4">
    <location>
        <begin position="4"/>
        <end position="141"/>
    </location>
</feature>
<evidence type="ECO:0000256" key="2">
    <source>
        <dbReference type="ARBA" id="ARBA00022840"/>
    </source>
</evidence>
<evidence type="ECO:0000256" key="3">
    <source>
        <dbReference type="SAM" id="Coils"/>
    </source>
</evidence>
<proteinExistence type="predicted"/>
<keyword evidence="1" id="KW-0547">Nucleotide-binding</keyword>
<dbReference type="GO" id="GO:0005737">
    <property type="term" value="C:cytoplasm"/>
    <property type="evidence" value="ECO:0007669"/>
    <property type="project" value="TreeGrafter"/>
</dbReference>
<name>A0A542EBB0_9ACTN</name>
<evidence type="ECO:0000313" key="5">
    <source>
        <dbReference type="EMBL" id="TQJ12600.1"/>
    </source>
</evidence>
<dbReference type="PANTHER" id="PTHR16305:SF28">
    <property type="entry name" value="GUANYLATE CYCLASE DOMAIN-CONTAINING PROTEIN"/>
    <property type="match status" value="1"/>
</dbReference>
<dbReference type="GO" id="GO:0005524">
    <property type="term" value="F:ATP binding"/>
    <property type="evidence" value="ECO:0007669"/>
    <property type="project" value="UniProtKB-KW"/>
</dbReference>
<dbReference type="GO" id="GO:0004016">
    <property type="term" value="F:adenylate cyclase activity"/>
    <property type="evidence" value="ECO:0007669"/>
    <property type="project" value="TreeGrafter"/>
</dbReference>
<dbReference type="EMBL" id="VFMM01000002">
    <property type="protein sequence ID" value="TQJ12600.1"/>
    <property type="molecule type" value="Genomic_DNA"/>
</dbReference>
<comment type="caution">
    <text evidence="5">The sequence shown here is derived from an EMBL/GenBank/DDBJ whole genome shotgun (WGS) entry which is preliminary data.</text>
</comment>
<dbReference type="SUPFAM" id="SSF52540">
    <property type="entry name" value="P-loop containing nucleoside triphosphate hydrolases"/>
    <property type="match status" value="1"/>
</dbReference>
<dbReference type="AlphaFoldDB" id="A0A542EBB0"/>
<dbReference type="InterPro" id="IPR041664">
    <property type="entry name" value="AAA_16"/>
</dbReference>
<keyword evidence="3" id="KW-0175">Coiled coil</keyword>
<dbReference type="InterPro" id="IPR027417">
    <property type="entry name" value="P-loop_NTPase"/>
</dbReference>
<keyword evidence="6" id="KW-1185">Reference proteome</keyword>
<reference evidence="5 6" key="1">
    <citation type="submission" date="2019-06" db="EMBL/GenBank/DDBJ databases">
        <title>Sequencing the genomes of 1000 actinobacteria strains.</title>
        <authorList>
            <person name="Klenk H.-P."/>
        </authorList>
    </citation>
    <scope>NUCLEOTIDE SEQUENCE [LARGE SCALE GENOMIC DNA]</scope>
    <source>
        <strain evidence="5 6">DSM 17305</strain>
    </source>
</reference>
<evidence type="ECO:0000259" key="4">
    <source>
        <dbReference type="Pfam" id="PF13191"/>
    </source>
</evidence>
<dbReference type="OrthoDB" id="3795727at2"/>